<dbReference type="SUPFAM" id="SSF53474">
    <property type="entry name" value="alpha/beta-Hydrolases"/>
    <property type="match status" value="1"/>
</dbReference>
<evidence type="ECO:0000256" key="7">
    <source>
        <dbReference type="ARBA" id="ARBA00022833"/>
    </source>
</evidence>
<evidence type="ECO:0000256" key="5">
    <source>
        <dbReference type="ARBA" id="ARBA00022771"/>
    </source>
</evidence>
<evidence type="ECO:0000259" key="12">
    <source>
        <dbReference type="SMART" id="SM00291"/>
    </source>
</evidence>
<dbReference type="Gene3D" id="3.40.50.1820">
    <property type="entry name" value="alpha/beta hydrolase"/>
    <property type="match status" value="1"/>
</dbReference>
<keyword evidence="10" id="KW-0175">Coiled coil</keyword>
<feature type="domain" description="ZZ-type" evidence="12">
    <location>
        <begin position="389"/>
        <end position="435"/>
    </location>
</feature>
<dbReference type="SMART" id="SM00291">
    <property type="entry name" value="ZnF_ZZ"/>
    <property type="match status" value="1"/>
</dbReference>
<evidence type="ECO:0000256" key="2">
    <source>
        <dbReference type="ARBA" id="ARBA00004240"/>
    </source>
</evidence>
<keyword evidence="7" id="KW-0862">Zinc</keyword>
<keyword evidence="9" id="KW-0472">Membrane</keyword>
<name>A0AAV9I0U8_9PEZI</name>
<feature type="coiled-coil region" evidence="10">
    <location>
        <begin position="706"/>
        <end position="785"/>
    </location>
</feature>
<dbReference type="CDD" id="cd02249">
    <property type="entry name" value="ZZ"/>
    <property type="match status" value="1"/>
</dbReference>
<comment type="caution">
    <text evidence="13">The sequence shown here is derived from an EMBL/GenBank/DDBJ whole genome shotgun (WGS) entry which is preliminary data.</text>
</comment>
<dbReference type="Proteomes" id="UP001321749">
    <property type="component" value="Unassembled WGS sequence"/>
</dbReference>
<dbReference type="Pfam" id="PF00569">
    <property type="entry name" value="ZZ"/>
    <property type="match status" value="1"/>
</dbReference>
<dbReference type="InterPro" id="IPR029058">
    <property type="entry name" value="AB_hydrolase_fold"/>
</dbReference>
<dbReference type="GO" id="GO:0016020">
    <property type="term" value="C:membrane"/>
    <property type="evidence" value="ECO:0007669"/>
    <property type="project" value="UniProtKB-SubCell"/>
</dbReference>
<feature type="compositionally biased region" description="Pro residues" evidence="11">
    <location>
        <begin position="373"/>
        <end position="384"/>
    </location>
</feature>
<dbReference type="GO" id="GO:0008270">
    <property type="term" value="F:zinc ion binding"/>
    <property type="evidence" value="ECO:0007669"/>
    <property type="project" value="UniProtKB-KW"/>
</dbReference>
<evidence type="ECO:0000256" key="6">
    <source>
        <dbReference type="ARBA" id="ARBA00022824"/>
    </source>
</evidence>
<keyword evidence="14" id="KW-1185">Reference proteome</keyword>
<evidence type="ECO:0000256" key="4">
    <source>
        <dbReference type="ARBA" id="ARBA00022723"/>
    </source>
</evidence>
<evidence type="ECO:0000256" key="9">
    <source>
        <dbReference type="ARBA" id="ARBA00023136"/>
    </source>
</evidence>
<comment type="subcellular location">
    <subcellularLocation>
        <location evidence="2">Endoplasmic reticulum</location>
    </subcellularLocation>
    <subcellularLocation>
        <location evidence="3">Membrane</location>
    </subcellularLocation>
    <subcellularLocation>
        <location evidence="1">Mitochondrion</location>
    </subcellularLocation>
</comment>
<dbReference type="SUPFAM" id="SSF57850">
    <property type="entry name" value="RING/U-box"/>
    <property type="match status" value="1"/>
</dbReference>
<reference evidence="13" key="2">
    <citation type="submission" date="2023-06" db="EMBL/GenBank/DDBJ databases">
        <authorList>
            <consortium name="Lawrence Berkeley National Laboratory"/>
            <person name="Mondo S.J."/>
            <person name="Hensen N."/>
            <person name="Bonometti L."/>
            <person name="Westerberg I."/>
            <person name="Brannstrom I.O."/>
            <person name="Guillou S."/>
            <person name="Cros-Aarteil S."/>
            <person name="Calhoun S."/>
            <person name="Haridas S."/>
            <person name="Kuo A."/>
            <person name="Pangilinan J."/>
            <person name="Riley R."/>
            <person name="Labutti K."/>
            <person name="Andreopoulos B."/>
            <person name="Lipzen A."/>
            <person name="Chen C."/>
            <person name="Yanf M."/>
            <person name="Daum C."/>
            <person name="Ng V."/>
            <person name="Clum A."/>
            <person name="Steindorff A."/>
            <person name="Ohm R."/>
            <person name="Martin F."/>
            <person name="Silar P."/>
            <person name="Natvig D."/>
            <person name="Lalanne C."/>
            <person name="Gautier V."/>
            <person name="Ament-Velasquez S.L."/>
            <person name="Kruys A."/>
            <person name="Hutchinson M.I."/>
            <person name="Powell A.J."/>
            <person name="Barry K."/>
            <person name="Miller A.N."/>
            <person name="Grigoriev I.V."/>
            <person name="Debuchy R."/>
            <person name="Gladieux P."/>
            <person name="Thoren M.H."/>
            <person name="Johannesson H."/>
        </authorList>
    </citation>
    <scope>NUCLEOTIDE SEQUENCE</scope>
    <source>
        <strain evidence="13">PSN324</strain>
    </source>
</reference>
<keyword evidence="5" id="KW-0863">Zinc-finger</keyword>
<dbReference type="PANTHER" id="PTHR48182:SF2">
    <property type="entry name" value="PROTEIN SERAC1"/>
    <property type="match status" value="1"/>
</dbReference>
<organism evidence="13 14">
    <name type="scientific">Cladorrhinum samala</name>
    <dbReference type="NCBI Taxonomy" id="585594"/>
    <lineage>
        <taxon>Eukaryota</taxon>
        <taxon>Fungi</taxon>
        <taxon>Dikarya</taxon>
        <taxon>Ascomycota</taxon>
        <taxon>Pezizomycotina</taxon>
        <taxon>Sordariomycetes</taxon>
        <taxon>Sordariomycetidae</taxon>
        <taxon>Sordariales</taxon>
        <taxon>Podosporaceae</taxon>
        <taxon>Cladorrhinum</taxon>
    </lineage>
</organism>
<feature type="compositionally biased region" description="Low complexity" evidence="11">
    <location>
        <begin position="325"/>
        <end position="336"/>
    </location>
</feature>
<dbReference type="AlphaFoldDB" id="A0AAV9I0U8"/>
<keyword evidence="4" id="KW-0479">Metal-binding</keyword>
<feature type="compositionally biased region" description="Pro residues" evidence="11">
    <location>
        <begin position="286"/>
        <end position="306"/>
    </location>
</feature>
<protein>
    <recommendedName>
        <fullName evidence="12">ZZ-type domain-containing protein</fullName>
    </recommendedName>
</protein>
<reference evidence="13" key="1">
    <citation type="journal article" date="2023" name="Mol. Phylogenet. Evol.">
        <title>Genome-scale phylogeny and comparative genomics of the fungal order Sordariales.</title>
        <authorList>
            <person name="Hensen N."/>
            <person name="Bonometti L."/>
            <person name="Westerberg I."/>
            <person name="Brannstrom I.O."/>
            <person name="Guillou S."/>
            <person name="Cros-Aarteil S."/>
            <person name="Calhoun S."/>
            <person name="Haridas S."/>
            <person name="Kuo A."/>
            <person name="Mondo S."/>
            <person name="Pangilinan J."/>
            <person name="Riley R."/>
            <person name="LaButti K."/>
            <person name="Andreopoulos B."/>
            <person name="Lipzen A."/>
            <person name="Chen C."/>
            <person name="Yan M."/>
            <person name="Daum C."/>
            <person name="Ng V."/>
            <person name="Clum A."/>
            <person name="Steindorff A."/>
            <person name="Ohm R.A."/>
            <person name="Martin F."/>
            <person name="Silar P."/>
            <person name="Natvig D.O."/>
            <person name="Lalanne C."/>
            <person name="Gautier V."/>
            <person name="Ament-Velasquez S.L."/>
            <person name="Kruys A."/>
            <person name="Hutchinson M.I."/>
            <person name="Powell A.J."/>
            <person name="Barry K."/>
            <person name="Miller A.N."/>
            <person name="Grigoriev I.V."/>
            <person name="Debuchy R."/>
            <person name="Gladieux P."/>
            <person name="Hiltunen Thoren M."/>
            <person name="Johannesson H."/>
        </authorList>
    </citation>
    <scope>NUCLEOTIDE SEQUENCE</scope>
    <source>
        <strain evidence="13">PSN324</strain>
    </source>
</reference>
<evidence type="ECO:0000256" key="3">
    <source>
        <dbReference type="ARBA" id="ARBA00004370"/>
    </source>
</evidence>
<dbReference type="InterPro" id="IPR000433">
    <property type="entry name" value="Znf_ZZ"/>
</dbReference>
<dbReference type="InterPro" id="IPR052374">
    <property type="entry name" value="SERAC1"/>
</dbReference>
<gene>
    <name evidence="13" type="ORF">QBC42DRAFT_261242</name>
</gene>
<dbReference type="GO" id="GO:0005739">
    <property type="term" value="C:mitochondrion"/>
    <property type="evidence" value="ECO:0007669"/>
    <property type="project" value="UniProtKB-SubCell"/>
</dbReference>
<evidence type="ECO:0000256" key="10">
    <source>
        <dbReference type="SAM" id="Coils"/>
    </source>
</evidence>
<evidence type="ECO:0000313" key="14">
    <source>
        <dbReference type="Proteomes" id="UP001321749"/>
    </source>
</evidence>
<evidence type="ECO:0000256" key="8">
    <source>
        <dbReference type="ARBA" id="ARBA00023128"/>
    </source>
</evidence>
<accession>A0AAV9I0U8</accession>
<proteinExistence type="predicted"/>
<dbReference type="Gene3D" id="3.30.60.90">
    <property type="match status" value="1"/>
</dbReference>
<dbReference type="GO" id="GO:0005783">
    <property type="term" value="C:endoplasmic reticulum"/>
    <property type="evidence" value="ECO:0007669"/>
    <property type="project" value="UniProtKB-SubCell"/>
</dbReference>
<dbReference type="PANTHER" id="PTHR48182">
    <property type="entry name" value="PROTEIN SERAC1"/>
    <property type="match status" value="1"/>
</dbReference>
<evidence type="ECO:0000313" key="13">
    <source>
        <dbReference type="EMBL" id="KAK4465448.1"/>
    </source>
</evidence>
<feature type="compositionally biased region" description="Polar residues" evidence="11">
    <location>
        <begin position="337"/>
        <end position="369"/>
    </location>
</feature>
<sequence>MATATFLHVRFARQDDPGLYLVYPQDDRRHCQCDIFVVHGLRGGATRTWQHPGTGTIWFNDLLPGLLRSANADTARIWTFGYPANLAFQTSTIQSFARNLLHSVKNVRRGHENRGIIWVCHSLGGIVVKKALIDASLDPQYQPIRNATSGMVFLGTPHRGSAAADIGATVANVAAAAIPGFRILNRDLLKDLRRNSHALAEISGNFSRICASINIHSFFETVPQGGQVIVDHTSAILDLTNEAVRYGLNSNHQDMGKFRDQDDSNWVAVANSIMELVLTTNSRSSHPPPSNPPFNHPPPPPRPPPSRRAYPAAPRQQPPRPAQPAPSQQQQQQPAQGQSTRGQPSSAYPALNSSHSRMSLRTEGQSAARQPSPRRPSPPPTPRVPDPDDPEAAVCDACMGSIRCSEPRVQCTVCYDYDLCFSCYYKEKVSKNHTLAHKISHVSYTEIISYEEMIPASELVNPESYPDGRVRWSVHDIAPNTPQNNTDHTVSYRVLHLYDTGSHARFLAHCRPGHYGIGMDIELIFDSALSAQVRQALEARPEKAGRLRVTIGKIKNMQQFFRAKFEEDEFGEGTSLTPSSLPNQLLEPGFWGAVGLIRVTQSRIVFQSNRILHIAGARDASVTVGIIVQWSEAASFAAPRNKDPVVSLNLGPLRLYNIVSYSEPYIRAPPPPEATAAPEPPPSPAPAKPPPPQQQQQQQQDEGPSVEEFIQTLMQIQREVQNREERARLEALLKIELQRQEKAKRDAVAVLYAQAMKHALDEAMAEVLEEAIQEEKRRRQEVELVRYLRALGLV</sequence>
<keyword evidence="6" id="KW-0256">Endoplasmic reticulum</keyword>
<evidence type="ECO:0000256" key="11">
    <source>
        <dbReference type="SAM" id="MobiDB-lite"/>
    </source>
</evidence>
<feature type="region of interest" description="Disordered" evidence="11">
    <location>
        <begin position="281"/>
        <end position="389"/>
    </location>
</feature>
<dbReference type="EMBL" id="MU864939">
    <property type="protein sequence ID" value="KAK4465448.1"/>
    <property type="molecule type" value="Genomic_DNA"/>
</dbReference>
<evidence type="ECO:0000256" key="1">
    <source>
        <dbReference type="ARBA" id="ARBA00004173"/>
    </source>
</evidence>
<feature type="region of interest" description="Disordered" evidence="11">
    <location>
        <begin position="669"/>
        <end position="705"/>
    </location>
</feature>
<feature type="compositionally biased region" description="Pro residues" evidence="11">
    <location>
        <begin position="669"/>
        <end position="693"/>
    </location>
</feature>
<dbReference type="InterPro" id="IPR043145">
    <property type="entry name" value="Znf_ZZ_sf"/>
</dbReference>
<keyword evidence="8" id="KW-0496">Mitochondrion</keyword>